<dbReference type="EMBL" id="QQWG01000016">
    <property type="protein sequence ID" value="RRG19840.1"/>
    <property type="molecule type" value="Genomic_DNA"/>
</dbReference>
<reference evidence="2 3" key="1">
    <citation type="submission" date="2018-07" db="EMBL/GenBank/DDBJ databases">
        <title>Draft genome sequence of Ancylomarina sp. M1P.</title>
        <authorList>
            <person name="Yadav S."/>
            <person name="Villanueva L."/>
            <person name="Damste J.S.S."/>
        </authorList>
    </citation>
    <scope>NUCLEOTIDE SEQUENCE [LARGE SCALE GENOMIC DNA]</scope>
    <source>
        <strain evidence="2 3">M1P</strain>
    </source>
</reference>
<dbReference type="Gene3D" id="3.40.960.10">
    <property type="entry name" value="VSR Endonuclease"/>
    <property type="match status" value="1"/>
</dbReference>
<proteinExistence type="predicted"/>
<protein>
    <submittedName>
        <fullName evidence="2">DUF559 domain-containing protein</fullName>
    </submittedName>
</protein>
<evidence type="ECO:0000313" key="2">
    <source>
        <dbReference type="EMBL" id="RRG19840.1"/>
    </source>
</evidence>
<feature type="domain" description="DUF559" evidence="1">
    <location>
        <begin position="12"/>
        <end position="114"/>
    </location>
</feature>
<dbReference type="InterPro" id="IPR011335">
    <property type="entry name" value="Restrct_endonuc-II-like"/>
</dbReference>
<dbReference type="RefSeq" id="WP_125031496.1">
    <property type="nucleotide sequence ID" value="NZ_JAPXVP010000014.1"/>
</dbReference>
<name>A0A425XYB7_9BACT</name>
<keyword evidence="3" id="KW-1185">Reference proteome</keyword>
<comment type="caution">
    <text evidence="2">The sequence shown here is derived from an EMBL/GenBank/DDBJ whole genome shotgun (WGS) entry which is preliminary data.</text>
</comment>
<evidence type="ECO:0000313" key="3">
    <source>
        <dbReference type="Proteomes" id="UP000285794"/>
    </source>
</evidence>
<gene>
    <name evidence="2" type="ORF">DWB61_13910</name>
</gene>
<dbReference type="Proteomes" id="UP000285794">
    <property type="component" value="Unassembled WGS sequence"/>
</dbReference>
<dbReference type="PANTHER" id="PTHR38590">
    <property type="entry name" value="BLL0828 PROTEIN"/>
    <property type="match status" value="1"/>
</dbReference>
<dbReference type="InterPro" id="IPR047216">
    <property type="entry name" value="Endonuclease_DUF559_bact"/>
</dbReference>
<dbReference type="SUPFAM" id="SSF52980">
    <property type="entry name" value="Restriction endonuclease-like"/>
    <property type="match status" value="1"/>
</dbReference>
<organism evidence="2 3">
    <name type="scientific">Ancylomarina euxinus</name>
    <dbReference type="NCBI Taxonomy" id="2283627"/>
    <lineage>
        <taxon>Bacteria</taxon>
        <taxon>Pseudomonadati</taxon>
        <taxon>Bacteroidota</taxon>
        <taxon>Bacteroidia</taxon>
        <taxon>Marinilabiliales</taxon>
        <taxon>Marinifilaceae</taxon>
        <taxon>Ancylomarina</taxon>
    </lineage>
</organism>
<dbReference type="PANTHER" id="PTHR38590:SF1">
    <property type="entry name" value="BLL0828 PROTEIN"/>
    <property type="match status" value="1"/>
</dbReference>
<sequence length="130" mass="15803">MKKIHNKPNLLEYRKKLRRRSTAAESTLWKSIKNKQVENLKFQRQHSIGNYIVDFYCPEIRLIIELDGASHDNYLSEEKDPIRDRKLEEHNCTIIRFENRYVYEFLEEIIEAIRLHKIFHLENKKNIASF</sequence>
<accession>A0A425XYB7</accession>
<dbReference type="CDD" id="cd01038">
    <property type="entry name" value="Endonuclease_DUF559"/>
    <property type="match status" value="1"/>
</dbReference>
<evidence type="ECO:0000259" key="1">
    <source>
        <dbReference type="Pfam" id="PF04480"/>
    </source>
</evidence>
<dbReference type="Pfam" id="PF04480">
    <property type="entry name" value="DUF559"/>
    <property type="match status" value="1"/>
</dbReference>
<dbReference type="AlphaFoldDB" id="A0A425XYB7"/>
<dbReference type="OrthoDB" id="9798754at2"/>
<dbReference type="InterPro" id="IPR007569">
    <property type="entry name" value="DUF559"/>
</dbReference>